<dbReference type="GO" id="GO:1990130">
    <property type="term" value="C:GATOR1 complex"/>
    <property type="evidence" value="ECO:0007669"/>
    <property type="project" value="TreeGrafter"/>
</dbReference>
<dbReference type="GO" id="GO:0010508">
    <property type="term" value="P:positive regulation of autophagy"/>
    <property type="evidence" value="ECO:0007669"/>
    <property type="project" value="TreeGrafter"/>
</dbReference>
<feature type="domain" description="GATOR1 complex protein NPRL3 C-terminal HTH" evidence="5">
    <location>
        <begin position="630"/>
        <end position="690"/>
    </location>
</feature>
<gene>
    <name evidence="6" type="primary">npr3</name>
    <name evidence="6" type="ORF">VNI00_005215</name>
</gene>
<evidence type="ECO:0000256" key="1">
    <source>
        <dbReference type="ARBA" id="ARBA00010546"/>
    </source>
</evidence>
<protein>
    <recommendedName>
        <fullName evidence="2">Nitrogen permease regulator 3</fullName>
    </recommendedName>
    <alternativeName>
        <fullName evidence="2">Required for meiotic nuclear division protein 11</fullName>
    </alternativeName>
</protein>
<feature type="compositionally biased region" description="Low complexity" evidence="3">
    <location>
        <begin position="157"/>
        <end position="167"/>
    </location>
</feature>
<comment type="function">
    <text evidence="2">Mediates inactivation of the TORC1 complex in response to amino acid starvation. Required for meiotic nuclear division.</text>
</comment>
<evidence type="ECO:0000256" key="2">
    <source>
        <dbReference type="RuleBase" id="RU368069"/>
    </source>
</evidence>
<sequence length="706" mass="79475">MSETLLAILFVTSSAKGSNLVFRWPPTPTGTSKLTHNAPLAGQGRIPLDDTRRGSSSTNMHSLALNTNSNDNHDAEMSRKDYEEVFGYSSEFLAGILCPHASMCHQKFELVIDDLAFIGHPVCADSDGSWRFKQEKTKVGSRGRESRNRPTSRNDSAPRNDSNPSRSPSKEKGNSAPAKQCDWLHTFHLVMVLDLPDPSSSAAGNVSKYFDVVYEQAAFVVAAVLFQEQVLSNYVEIECDKLSSFKDDCIKKGTSLREFSSQALDSSTLARAMEVLYDAIKASSIAYITLNDLPLEVQLPPYLDLLLHNEDDGDMNAFVAGDDDDYQAWGPEMSFGWRLPPLVPWKSLLMLDNIDDFDPFSDLRGPYVSPDDRNLAEGLLKLLETANVTLSLADLASLLDWELESQVYPIARWLVQHRRAKIVDIVHSGLKTVFTLPSRFDHAVPRLAEDFERDFGAYQLPPLPQILSLISTSSANQSGNHFFASVVQSKELIPIYHEVVVWMLKRDMLTTLHLRIRIVATSELKAHVRLTRAKARSEKNGRQGRRNERDTNRWLNLPPVEDTPLQRVHSVDSSHSELSELVLESDGQDESSTGDYVEGMESSDEREDSGWETAEDESIASIISDPGRATPLQRRWLSAMSVGKDPRIVRRFEFINQYFDGIRTDDEILYRADITRKQLREVLHHYEEYVSDKISSTNLYHSSGKM</sequence>
<feature type="region of interest" description="Disordered" evidence="3">
    <location>
        <begin position="579"/>
        <end position="625"/>
    </location>
</feature>
<feature type="region of interest" description="Disordered" evidence="3">
    <location>
        <begin position="134"/>
        <end position="177"/>
    </location>
</feature>
<comment type="similarity">
    <text evidence="1 2">Belongs to the NPR3 family.</text>
</comment>
<reference evidence="6 7" key="1">
    <citation type="submission" date="2024-01" db="EMBL/GenBank/DDBJ databases">
        <title>A draft genome for a cacao thread blight-causing isolate of Paramarasmius palmivorus.</title>
        <authorList>
            <person name="Baruah I.K."/>
            <person name="Bukari Y."/>
            <person name="Amoako-Attah I."/>
            <person name="Meinhardt L.W."/>
            <person name="Bailey B.A."/>
            <person name="Cohen S.P."/>
        </authorList>
    </citation>
    <scope>NUCLEOTIDE SEQUENCE [LARGE SCALE GENOMIC DNA]</scope>
    <source>
        <strain evidence="6 7">GH-12</strain>
    </source>
</reference>
<dbReference type="PANTHER" id="PTHR13153">
    <property type="entry name" value="CGTHBA PROTEIN -14 GENE PROTEIN"/>
    <property type="match status" value="1"/>
</dbReference>
<feature type="region of interest" description="Disordered" evidence="3">
    <location>
        <begin position="531"/>
        <end position="559"/>
    </location>
</feature>
<dbReference type="Pfam" id="PF24064">
    <property type="entry name" value="HTH_NPRL3"/>
    <property type="match status" value="1"/>
</dbReference>
<feature type="compositionally biased region" description="Basic and acidic residues" evidence="3">
    <location>
        <begin position="134"/>
        <end position="148"/>
    </location>
</feature>
<comment type="subcellular location">
    <subcellularLocation>
        <location evidence="2">Vacuole membrane</location>
        <topology evidence="2">Peripheral membrane protein</topology>
    </subcellularLocation>
</comment>
<keyword evidence="7" id="KW-1185">Reference proteome</keyword>
<feature type="compositionally biased region" description="Basic and acidic residues" evidence="3">
    <location>
        <begin position="535"/>
        <end position="552"/>
    </location>
</feature>
<dbReference type="GO" id="GO:0005774">
    <property type="term" value="C:vacuolar membrane"/>
    <property type="evidence" value="ECO:0007669"/>
    <property type="project" value="UniProtKB-SubCell"/>
</dbReference>
<dbReference type="GO" id="GO:0034198">
    <property type="term" value="P:cellular response to amino acid starvation"/>
    <property type="evidence" value="ECO:0007669"/>
    <property type="project" value="TreeGrafter"/>
</dbReference>
<comment type="caution">
    <text evidence="6">The sequence shown here is derived from an EMBL/GenBank/DDBJ whole genome shotgun (WGS) entry which is preliminary data.</text>
</comment>
<dbReference type="GO" id="GO:0051321">
    <property type="term" value="P:meiotic cell cycle"/>
    <property type="evidence" value="ECO:0007669"/>
    <property type="project" value="UniProtKB-UniRule"/>
</dbReference>
<feature type="signal peptide" evidence="4">
    <location>
        <begin position="1"/>
        <end position="17"/>
    </location>
</feature>
<dbReference type="InterPro" id="IPR056603">
    <property type="entry name" value="HTH_NPRL3"/>
</dbReference>
<evidence type="ECO:0000313" key="6">
    <source>
        <dbReference type="EMBL" id="KAK7051103.1"/>
    </source>
</evidence>
<dbReference type="InterPro" id="IPR005365">
    <property type="entry name" value="Npr3"/>
</dbReference>
<feature type="region of interest" description="Disordered" evidence="3">
    <location>
        <begin position="32"/>
        <end position="57"/>
    </location>
</feature>
<proteinExistence type="inferred from homology"/>
<dbReference type="Pfam" id="PF03666">
    <property type="entry name" value="NPR3"/>
    <property type="match status" value="1"/>
</dbReference>
<evidence type="ECO:0000256" key="3">
    <source>
        <dbReference type="SAM" id="MobiDB-lite"/>
    </source>
</evidence>
<dbReference type="GO" id="GO:1904262">
    <property type="term" value="P:negative regulation of TORC1 signaling"/>
    <property type="evidence" value="ECO:0007669"/>
    <property type="project" value="TreeGrafter"/>
</dbReference>
<dbReference type="GO" id="GO:0038202">
    <property type="term" value="P:TORC1 signaling"/>
    <property type="evidence" value="ECO:0007669"/>
    <property type="project" value="TreeGrafter"/>
</dbReference>
<accession>A0AAW0DHX1</accession>
<dbReference type="PANTHER" id="PTHR13153:SF5">
    <property type="entry name" value="GATOR COMPLEX PROTEIN NPRL3"/>
    <property type="match status" value="1"/>
</dbReference>
<evidence type="ECO:0000259" key="5">
    <source>
        <dbReference type="Pfam" id="PF24064"/>
    </source>
</evidence>
<feature type="chain" id="PRO_5043552982" description="Nitrogen permease regulator 3" evidence="4">
    <location>
        <begin position="18"/>
        <end position="706"/>
    </location>
</feature>
<name>A0AAW0DHX1_9AGAR</name>
<dbReference type="EMBL" id="JAYKXP010000014">
    <property type="protein sequence ID" value="KAK7051103.1"/>
    <property type="molecule type" value="Genomic_DNA"/>
</dbReference>
<evidence type="ECO:0000256" key="4">
    <source>
        <dbReference type="SAM" id="SignalP"/>
    </source>
</evidence>
<keyword evidence="2" id="KW-0469">Meiosis</keyword>
<dbReference type="Proteomes" id="UP001383192">
    <property type="component" value="Unassembled WGS sequence"/>
</dbReference>
<evidence type="ECO:0000313" key="7">
    <source>
        <dbReference type="Proteomes" id="UP001383192"/>
    </source>
</evidence>
<keyword evidence="2 4" id="KW-0732">Signal</keyword>
<dbReference type="AlphaFoldDB" id="A0AAW0DHX1"/>
<organism evidence="6 7">
    <name type="scientific">Paramarasmius palmivorus</name>
    <dbReference type="NCBI Taxonomy" id="297713"/>
    <lineage>
        <taxon>Eukaryota</taxon>
        <taxon>Fungi</taxon>
        <taxon>Dikarya</taxon>
        <taxon>Basidiomycota</taxon>
        <taxon>Agaricomycotina</taxon>
        <taxon>Agaricomycetes</taxon>
        <taxon>Agaricomycetidae</taxon>
        <taxon>Agaricales</taxon>
        <taxon>Marasmiineae</taxon>
        <taxon>Marasmiaceae</taxon>
        <taxon>Paramarasmius</taxon>
    </lineage>
</organism>